<gene>
    <name evidence="2" type="ORF">GCM10011591_20070</name>
</gene>
<keyword evidence="1" id="KW-1133">Transmembrane helix</keyword>
<accession>A0A917V860</accession>
<organism evidence="2 3">
    <name type="scientific">Nocardia camponoti</name>
    <dbReference type="NCBI Taxonomy" id="1616106"/>
    <lineage>
        <taxon>Bacteria</taxon>
        <taxon>Bacillati</taxon>
        <taxon>Actinomycetota</taxon>
        <taxon>Actinomycetes</taxon>
        <taxon>Mycobacteriales</taxon>
        <taxon>Nocardiaceae</taxon>
        <taxon>Nocardia</taxon>
    </lineage>
</organism>
<dbReference type="EMBL" id="BMMW01000002">
    <property type="protein sequence ID" value="GGK48635.1"/>
    <property type="molecule type" value="Genomic_DNA"/>
</dbReference>
<dbReference type="Proteomes" id="UP000612956">
    <property type="component" value="Unassembled WGS sequence"/>
</dbReference>
<evidence type="ECO:0000313" key="2">
    <source>
        <dbReference type="EMBL" id="GGK48635.1"/>
    </source>
</evidence>
<keyword evidence="3" id="KW-1185">Reference proteome</keyword>
<comment type="caution">
    <text evidence="2">The sequence shown here is derived from an EMBL/GenBank/DDBJ whole genome shotgun (WGS) entry which is preliminary data.</text>
</comment>
<evidence type="ECO:0000256" key="1">
    <source>
        <dbReference type="SAM" id="Phobius"/>
    </source>
</evidence>
<name>A0A917V860_9NOCA</name>
<dbReference type="InterPro" id="IPR046134">
    <property type="entry name" value="DUF6131"/>
</dbReference>
<dbReference type="RefSeq" id="WP_188828640.1">
    <property type="nucleotide sequence ID" value="NZ_BMMW01000002.1"/>
</dbReference>
<proteinExistence type="predicted"/>
<keyword evidence="1" id="KW-0472">Membrane</keyword>
<dbReference type="Pfam" id="PF19626">
    <property type="entry name" value="DUF6131"/>
    <property type="match status" value="1"/>
</dbReference>
<keyword evidence="1" id="KW-0812">Transmembrane</keyword>
<evidence type="ECO:0000313" key="3">
    <source>
        <dbReference type="Proteomes" id="UP000612956"/>
    </source>
</evidence>
<protein>
    <submittedName>
        <fullName evidence="2">Uncharacterized protein</fullName>
    </submittedName>
</protein>
<dbReference type="AlphaFoldDB" id="A0A917V860"/>
<sequence length="51" mass="5215">MILFGAILLIAGLVFGIPILNTVGVILLVVGLALAVAGAVGRPIAGRKHYY</sequence>
<feature type="transmembrane region" description="Helical" evidence="1">
    <location>
        <begin position="26"/>
        <end position="45"/>
    </location>
</feature>
<reference evidence="2" key="1">
    <citation type="journal article" date="2014" name="Int. J. Syst. Evol. Microbiol.">
        <title>Complete genome sequence of Corynebacterium casei LMG S-19264T (=DSM 44701T), isolated from a smear-ripened cheese.</title>
        <authorList>
            <consortium name="US DOE Joint Genome Institute (JGI-PGF)"/>
            <person name="Walter F."/>
            <person name="Albersmeier A."/>
            <person name="Kalinowski J."/>
            <person name="Ruckert C."/>
        </authorList>
    </citation>
    <scope>NUCLEOTIDE SEQUENCE</scope>
    <source>
        <strain evidence="2">CGMCC 4.7278</strain>
    </source>
</reference>
<reference evidence="2" key="2">
    <citation type="submission" date="2020-09" db="EMBL/GenBank/DDBJ databases">
        <authorList>
            <person name="Sun Q."/>
            <person name="Zhou Y."/>
        </authorList>
    </citation>
    <scope>NUCLEOTIDE SEQUENCE</scope>
    <source>
        <strain evidence="2">CGMCC 4.7278</strain>
    </source>
</reference>